<dbReference type="Pfam" id="PF20684">
    <property type="entry name" value="Fung_rhodopsin"/>
    <property type="match status" value="1"/>
</dbReference>
<evidence type="ECO:0000313" key="9">
    <source>
        <dbReference type="Proteomes" id="UP001396898"/>
    </source>
</evidence>
<organism evidence="8 9">
    <name type="scientific">Apiospora marii</name>
    <dbReference type="NCBI Taxonomy" id="335849"/>
    <lineage>
        <taxon>Eukaryota</taxon>
        <taxon>Fungi</taxon>
        <taxon>Dikarya</taxon>
        <taxon>Ascomycota</taxon>
        <taxon>Pezizomycotina</taxon>
        <taxon>Sordariomycetes</taxon>
        <taxon>Xylariomycetidae</taxon>
        <taxon>Amphisphaeriales</taxon>
        <taxon>Apiosporaceae</taxon>
        <taxon>Apiospora</taxon>
    </lineage>
</organism>
<keyword evidence="9" id="KW-1185">Reference proteome</keyword>
<feature type="transmembrane region" description="Helical" evidence="6">
    <location>
        <begin position="31"/>
        <end position="51"/>
    </location>
</feature>
<evidence type="ECO:0000256" key="4">
    <source>
        <dbReference type="ARBA" id="ARBA00023136"/>
    </source>
</evidence>
<feature type="transmembrane region" description="Helical" evidence="6">
    <location>
        <begin position="110"/>
        <end position="137"/>
    </location>
</feature>
<keyword evidence="3 6" id="KW-1133">Transmembrane helix</keyword>
<feature type="domain" description="Rhodopsin" evidence="7">
    <location>
        <begin position="44"/>
        <end position="220"/>
    </location>
</feature>
<sequence>MPYSAIGAIPPPPGVTPNLQQPQHAARTTALVGNIVCITAVHLAFLMRSYVKYSKRQTFTIEDSPDIWLQWLYIQSFLYGPTIFSTKATLLLLISRVCAVRRTISRGINFFIYFLITCYVPLQIVKTIVCVPVQAYWNPEVRKHTPNVKCLDQANIFLADSCIAVVTDTTILILPIVLLWSMRLPLYKKAKAALLLGAGGAAVAVTAYRVPLIFQYQLQIDAQEPSTVQIDGERSAHPQPR</sequence>
<comment type="subcellular location">
    <subcellularLocation>
        <location evidence="1">Membrane</location>
        <topology evidence="1">Multi-pass membrane protein</topology>
    </subcellularLocation>
</comment>
<feature type="transmembrane region" description="Helical" evidence="6">
    <location>
        <begin position="192"/>
        <end position="210"/>
    </location>
</feature>
<keyword evidence="2 6" id="KW-0812">Transmembrane</keyword>
<name>A0ABR1T2A7_9PEZI</name>
<evidence type="ECO:0000256" key="6">
    <source>
        <dbReference type="SAM" id="Phobius"/>
    </source>
</evidence>
<dbReference type="PANTHER" id="PTHR33048:SF108">
    <property type="entry name" value="INTEGRAL MEMBRANE PROTEIN"/>
    <property type="match status" value="1"/>
</dbReference>
<proteinExistence type="inferred from homology"/>
<dbReference type="EMBL" id="JAQQWI010000001">
    <property type="protein sequence ID" value="KAK8040722.1"/>
    <property type="molecule type" value="Genomic_DNA"/>
</dbReference>
<dbReference type="Proteomes" id="UP001396898">
    <property type="component" value="Unassembled WGS sequence"/>
</dbReference>
<comment type="caution">
    <text evidence="8">The sequence shown here is derived from an EMBL/GenBank/DDBJ whole genome shotgun (WGS) entry which is preliminary data.</text>
</comment>
<dbReference type="InterPro" id="IPR052337">
    <property type="entry name" value="SAT4-like"/>
</dbReference>
<feature type="transmembrane region" description="Helical" evidence="6">
    <location>
        <begin position="157"/>
        <end position="180"/>
    </location>
</feature>
<evidence type="ECO:0000256" key="2">
    <source>
        <dbReference type="ARBA" id="ARBA00022692"/>
    </source>
</evidence>
<feature type="transmembrane region" description="Helical" evidence="6">
    <location>
        <begin position="71"/>
        <end position="98"/>
    </location>
</feature>
<evidence type="ECO:0000259" key="7">
    <source>
        <dbReference type="Pfam" id="PF20684"/>
    </source>
</evidence>
<evidence type="ECO:0000313" key="8">
    <source>
        <dbReference type="EMBL" id="KAK8040722.1"/>
    </source>
</evidence>
<evidence type="ECO:0000256" key="1">
    <source>
        <dbReference type="ARBA" id="ARBA00004141"/>
    </source>
</evidence>
<keyword evidence="4 6" id="KW-0472">Membrane</keyword>
<dbReference type="InterPro" id="IPR049326">
    <property type="entry name" value="Rhodopsin_dom_fungi"/>
</dbReference>
<reference evidence="8 9" key="1">
    <citation type="submission" date="2023-01" db="EMBL/GenBank/DDBJ databases">
        <title>Analysis of 21 Apiospora genomes using comparative genomics revels a genus with tremendous synthesis potential of carbohydrate active enzymes and secondary metabolites.</title>
        <authorList>
            <person name="Sorensen T."/>
        </authorList>
    </citation>
    <scope>NUCLEOTIDE SEQUENCE [LARGE SCALE GENOMIC DNA]</scope>
    <source>
        <strain evidence="8 9">CBS 20057</strain>
    </source>
</reference>
<comment type="similarity">
    <text evidence="5">Belongs to the SAT4 family.</text>
</comment>
<evidence type="ECO:0000256" key="3">
    <source>
        <dbReference type="ARBA" id="ARBA00022989"/>
    </source>
</evidence>
<dbReference type="PANTHER" id="PTHR33048">
    <property type="entry name" value="PTH11-LIKE INTEGRAL MEMBRANE PROTEIN (AFU_ORTHOLOGUE AFUA_5G11245)"/>
    <property type="match status" value="1"/>
</dbReference>
<protein>
    <recommendedName>
        <fullName evidence="7">Rhodopsin domain-containing protein</fullName>
    </recommendedName>
</protein>
<accession>A0ABR1T2A7</accession>
<gene>
    <name evidence="8" type="ORF">PG991_000510</name>
</gene>
<evidence type="ECO:0000256" key="5">
    <source>
        <dbReference type="ARBA" id="ARBA00038359"/>
    </source>
</evidence>